<proteinExistence type="predicted"/>
<reference evidence="1" key="1">
    <citation type="submission" date="2021-01" db="EMBL/GenBank/DDBJ databases">
        <authorList>
            <person name="Sun Q."/>
        </authorList>
    </citation>
    <scope>NUCLEOTIDE SEQUENCE</scope>
    <source>
        <strain evidence="1">YIM B02566</strain>
    </source>
</reference>
<accession>A0ACC5R533</accession>
<name>A0ACC5R533_9HYPH</name>
<gene>
    <name evidence="1" type="ORF">JHL16_15145</name>
</gene>
<dbReference type="Proteomes" id="UP000616151">
    <property type="component" value="Unassembled WGS sequence"/>
</dbReference>
<keyword evidence="2" id="KW-1185">Reference proteome</keyword>
<dbReference type="EMBL" id="JAENHL010000007">
    <property type="protein sequence ID" value="MBK1867693.1"/>
    <property type="molecule type" value="Genomic_DNA"/>
</dbReference>
<protein>
    <submittedName>
        <fullName evidence="1">Response regulator</fullName>
    </submittedName>
</protein>
<organism evidence="1 2">
    <name type="scientific">Taklimakanibacter albus</name>
    <dbReference type="NCBI Taxonomy" id="2800327"/>
    <lineage>
        <taxon>Bacteria</taxon>
        <taxon>Pseudomonadati</taxon>
        <taxon>Pseudomonadota</taxon>
        <taxon>Alphaproteobacteria</taxon>
        <taxon>Hyphomicrobiales</taxon>
        <taxon>Aestuariivirgaceae</taxon>
        <taxon>Taklimakanibacter</taxon>
    </lineage>
</organism>
<evidence type="ECO:0000313" key="1">
    <source>
        <dbReference type="EMBL" id="MBK1867693.1"/>
    </source>
</evidence>
<evidence type="ECO:0000313" key="2">
    <source>
        <dbReference type="Proteomes" id="UP000616151"/>
    </source>
</evidence>
<sequence>MTTSGHLLVVDDDREICDLIRHFFERHGYRVSVAHDEAQMQAHLRRTNFDLVVLDVMLPGRNGLELCRDIRAKSQVPIIMVTAVGETTDRIVGLEMGADDYLAKPFEPRELLARVRAVIRRFASAGEAERQTRPTQTYKFSGWTIDLAQRRLWSDDNVVVTLTTAEFDLLTVFVTHPRRTLSRDQLLDLTQGREAQAFDRSIDILVSRLRRKLTQSVENANFIVTVRGGGYMFAPAVESP</sequence>
<comment type="caution">
    <text evidence="1">The sequence shown here is derived from an EMBL/GenBank/DDBJ whole genome shotgun (WGS) entry which is preliminary data.</text>
</comment>